<dbReference type="KEGG" id="bor:COCMIDRAFT_36066"/>
<gene>
    <name evidence="1" type="ORF">COCMIDRAFT_36066</name>
</gene>
<name>W6Z8M0_COCMI</name>
<evidence type="ECO:0000313" key="2">
    <source>
        <dbReference type="Proteomes" id="UP000054032"/>
    </source>
</evidence>
<proteinExistence type="predicted"/>
<protein>
    <submittedName>
        <fullName evidence="1">Uncharacterized protein</fullName>
    </submittedName>
</protein>
<evidence type="ECO:0000313" key="1">
    <source>
        <dbReference type="EMBL" id="EUC46340.1"/>
    </source>
</evidence>
<dbReference type="HOGENOM" id="CLU_1948454_0_0_1"/>
<keyword evidence="2" id="KW-1185">Reference proteome</keyword>
<reference evidence="1 2" key="1">
    <citation type="journal article" date="2013" name="PLoS Genet.">
        <title>Comparative genome structure, secondary metabolite, and effector coding capacity across Cochliobolus pathogens.</title>
        <authorList>
            <person name="Condon B.J."/>
            <person name="Leng Y."/>
            <person name="Wu D."/>
            <person name="Bushley K.E."/>
            <person name="Ohm R.A."/>
            <person name="Otillar R."/>
            <person name="Martin J."/>
            <person name="Schackwitz W."/>
            <person name="Grimwood J."/>
            <person name="MohdZainudin N."/>
            <person name="Xue C."/>
            <person name="Wang R."/>
            <person name="Manning V.A."/>
            <person name="Dhillon B."/>
            <person name="Tu Z.J."/>
            <person name="Steffenson B.J."/>
            <person name="Salamov A."/>
            <person name="Sun H."/>
            <person name="Lowry S."/>
            <person name="LaButti K."/>
            <person name="Han J."/>
            <person name="Copeland A."/>
            <person name="Lindquist E."/>
            <person name="Barry K."/>
            <person name="Schmutz J."/>
            <person name="Baker S.E."/>
            <person name="Ciuffetti L.M."/>
            <person name="Grigoriev I.V."/>
            <person name="Zhong S."/>
            <person name="Turgeon B.G."/>
        </authorList>
    </citation>
    <scope>NUCLEOTIDE SEQUENCE [LARGE SCALE GENOMIC DNA]</scope>
    <source>
        <strain evidence="1 2">ATCC 44560</strain>
    </source>
</reference>
<dbReference type="RefSeq" id="XP_007687163.1">
    <property type="nucleotide sequence ID" value="XM_007688973.1"/>
</dbReference>
<dbReference type="OrthoDB" id="10419349at2759"/>
<dbReference type="GeneID" id="19122928"/>
<accession>W6Z8M0</accession>
<dbReference type="EMBL" id="KI963968">
    <property type="protein sequence ID" value="EUC46340.1"/>
    <property type="molecule type" value="Genomic_DNA"/>
</dbReference>
<dbReference type="AlphaFoldDB" id="W6Z8M0"/>
<sequence length="129" mass="14283">MRLVGWAWPLRLLLHFGPVRKSHTEGLFSSSLRRAGRNGPVVFGIEHVVRSIAITGDHTGVERGPMTMQKLRRDGNLHAFARLACACHMCKDAPLNASLAPVVHAFTHGPYQPKCARNTMPPLVKTARR</sequence>
<dbReference type="Proteomes" id="UP000054032">
    <property type="component" value="Unassembled WGS sequence"/>
</dbReference>
<organism evidence="1 2">
    <name type="scientific">Bipolaris oryzae ATCC 44560</name>
    <dbReference type="NCBI Taxonomy" id="930090"/>
    <lineage>
        <taxon>Eukaryota</taxon>
        <taxon>Fungi</taxon>
        <taxon>Dikarya</taxon>
        <taxon>Ascomycota</taxon>
        <taxon>Pezizomycotina</taxon>
        <taxon>Dothideomycetes</taxon>
        <taxon>Pleosporomycetidae</taxon>
        <taxon>Pleosporales</taxon>
        <taxon>Pleosporineae</taxon>
        <taxon>Pleosporaceae</taxon>
        <taxon>Bipolaris</taxon>
    </lineage>
</organism>